<sequence length="378" mass="40343">MQLHSLLPVVIFALSVHALPTRHHERGIFDSVGTLDNVLVFDAPAFPDPANPGNTLVNLQAFVSLRQIDLGPLTSGISAALKTLGLDVGNKLSTVEERIKLFGAIGLSGKTVKATVSGCSAQVQLNGTSGLPDLGMVLQTASLGKCGSGKESIAQVKTSGLDSRTFNATIFNSPNSGFGVISDIDDTVKISNVLDKLALAKSTLLDDPEPVPGMPELYASLAKSLNDPQFVYVSGSPFQLYPFLNNFIDTTYSASKGPILLQNLTLVDIPGLLDFAKSDGVQEYKVSMIERIHGMYPNKKFLAVGDSTQKDPETYGEAFNKFGADFITCSWIRRVEGADNSDERFAAAFKGVTAEKFRIYTDADIPSLANINVAGGEC</sequence>
<reference evidence="3" key="1">
    <citation type="submission" date="2020-11" db="EMBL/GenBank/DDBJ databases">
        <authorList>
            <consortium name="DOE Joint Genome Institute"/>
            <person name="Ahrendt S."/>
            <person name="Riley R."/>
            <person name="Andreopoulos W."/>
            <person name="Labutti K."/>
            <person name="Pangilinan J."/>
            <person name="Ruiz-Duenas F.J."/>
            <person name="Barrasa J.M."/>
            <person name="Sanchez-Garcia M."/>
            <person name="Camarero S."/>
            <person name="Miyauchi S."/>
            <person name="Serrano A."/>
            <person name="Linde D."/>
            <person name="Babiker R."/>
            <person name="Drula E."/>
            <person name="Ayuso-Fernandez I."/>
            <person name="Pacheco R."/>
            <person name="Padilla G."/>
            <person name="Ferreira P."/>
            <person name="Barriuso J."/>
            <person name="Kellner H."/>
            <person name="Castanera R."/>
            <person name="Alfaro M."/>
            <person name="Ramirez L."/>
            <person name="Pisabarro A.G."/>
            <person name="Kuo A."/>
            <person name="Tritt A."/>
            <person name="Lipzen A."/>
            <person name="He G."/>
            <person name="Yan M."/>
            <person name="Ng V."/>
            <person name="Cullen D."/>
            <person name="Martin F."/>
            <person name="Rosso M.-N."/>
            <person name="Henrissat B."/>
            <person name="Hibbett D."/>
            <person name="Martinez A.T."/>
            <person name="Grigoriev I.V."/>
        </authorList>
    </citation>
    <scope>NUCLEOTIDE SEQUENCE</scope>
    <source>
        <strain evidence="3">CBS 247.69</strain>
    </source>
</reference>
<feature type="signal peptide" evidence="1">
    <location>
        <begin position="1"/>
        <end position="18"/>
    </location>
</feature>
<name>A0A9P6CII8_9AGAR</name>
<dbReference type="PANTHER" id="PTHR28208:SF1">
    <property type="entry name" value="FILAMENT ORGANIZATION PROTEIN APP1-LIKE, PUTATIVE (AFU_ORTHOLOGUE AFUA_1G06650)-RELATED"/>
    <property type="match status" value="1"/>
</dbReference>
<dbReference type="AlphaFoldDB" id="A0A9P6CII8"/>
<feature type="chain" id="PRO_5040318578" description="Phosphatidate phosphatase APP1 catalytic domain-containing protein" evidence="1">
    <location>
        <begin position="19"/>
        <end position="378"/>
    </location>
</feature>
<dbReference type="EMBL" id="MU150236">
    <property type="protein sequence ID" value="KAF9467676.1"/>
    <property type="molecule type" value="Genomic_DNA"/>
</dbReference>
<dbReference type="PANTHER" id="PTHR28208">
    <property type="entry name" value="PHOSPHATIDATE PHOSPHATASE APP1"/>
    <property type="match status" value="1"/>
</dbReference>
<proteinExistence type="predicted"/>
<keyword evidence="1" id="KW-0732">Signal</keyword>
<protein>
    <recommendedName>
        <fullName evidence="2">Phosphatidate phosphatase APP1 catalytic domain-containing protein</fullName>
    </recommendedName>
</protein>
<evidence type="ECO:0000256" key="1">
    <source>
        <dbReference type="SAM" id="SignalP"/>
    </source>
</evidence>
<dbReference type="GO" id="GO:0008195">
    <property type="term" value="F:phosphatidate phosphatase activity"/>
    <property type="evidence" value="ECO:0007669"/>
    <property type="project" value="InterPro"/>
</dbReference>
<evidence type="ECO:0000259" key="2">
    <source>
        <dbReference type="Pfam" id="PF09949"/>
    </source>
</evidence>
<dbReference type="OrthoDB" id="414243at2759"/>
<evidence type="ECO:0000313" key="3">
    <source>
        <dbReference type="EMBL" id="KAF9467676.1"/>
    </source>
</evidence>
<comment type="caution">
    <text evidence="3">The sequence shown here is derived from an EMBL/GenBank/DDBJ whole genome shotgun (WGS) entry which is preliminary data.</text>
</comment>
<organism evidence="3 4">
    <name type="scientific">Collybia nuda</name>
    <dbReference type="NCBI Taxonomy" id="64659"/>
    <lineage>
        <taxon>Eukaryota</taxon>
        <taxon>Fungi</taxon>
        <taxon>Dikarya</taxon>
        <taxon>Basidiomycota</taxon>
        <taxon>Agaricomycotina</taxon>
        <taxon>Agaricomycetes</taxon>
        <taxon>Agaricomycetidae</taxon>
        <taxon>Agaricales</taxon>
        <taxon>Tricholomatineae</taxon>
        <taxon>Clitocybaceae</taxon>
        <taxon>Collybia</taxon>
    </lineage>
</organism>
<dbReference type="Pfam" id="PF09949">
    <property type="entry name" value="APP1_cat"/>
    <property type="match status" value="1"/>
</dbReference>
<evidence type="ECO:0000313" key="4">
    <source>
        <dbReference type="Proteomes" id="UP000807353"/>
    </source>
</evidence>
<dbReference type="InterPro" id="IPR019236">
    <property type="entry name" value="APP1_cat"/>
</dbReference>
<feature type="domain" description="Phosphatidate phosphatase APP1 catalytic" evidence="2">
    <location>
        <begin position="178"/>
        <end position="333"/>
    </location>
</feature>
<dbReference type="InterPro" id="IPR052935">
    <property type="entry name" value="Mg2+_PAP"/>
</dbReference>
<dbReference type="GO" id="GO:0030479">
    <property type="term" value="C:actin cortical patch"/>
    <property type="evidence" value="ECO:0007669"/>
    <property type="project" value="TreeGrafter"/>
</dbReference>
<keyword evidence="4" id="KW-1185">Reference proteome</keyword>
<dbReference type="Proteomes" id="UP000807353">
    <property type="component" value="Unassembled WGS sequence"/>
</dbReference>
<accession>A0A9P6CII8</accession>
<gene>
    <name evidence="3" type="ORF">BDZ94DRAFT_976646</name>
</gene>